<accession>A0A1G4Z1V3</accession>
<dbReference type="AlphaFoldDB" id="A0A1G4Z1V3"/>
<dbReference type="GO" id="GO:0016740">
    <property type="term" value="F:transferase activity"/>
    <property type="evidence" value="ECO:0007669"/>
    <property type="project" value="UniProtKB-KW"/>
</dbReference>
<dbReference type="SUPFAM" id="SSF55729">
    <property type="entry name" value="Acyl-CoA N-acyltransferases (Nat)"/>
    <property type="match status" value="1"/>
</dbReference>
<proteinExistence type="predicted"/>
<organism evidence="1 2">
    <name type="scientific">Klenkia marina</name>
    <dbReference type="NCBI Taxonomy" id="1960309"/>
    <lineage>
        <taxon>Bacteria</taxon>
        <taxon>Bacillati</taxon>
        <taxon>Actinomycetota</taxon>
        <taxon>Actinomycetes</taxon>
        <taxon>Geodermatophilales</taxon>
        <taxon>Geodermatophilaceae</taxon>
        <taxon>Klenkia</taxon>
    </lineage>
</organism>
<dbReference type="RefSeq" id="WP_207798610.1">
    <property type="nucleotide sequence ID" value="NZ_FMUH01000008.1"/>
</dbReference>
<dbReference type="Proteomes" id="UP000198981">
    <property type="component" value="Unassembled WGS sequence"/>
</dbReference>
<dbReference type="Gene3D" id="3.40.630.30">
    <property type="match status" value="1"/>
</dbReference>
<reference evidence="2" key="1">
    <citation type="submission" date="2016-10" db="EMBL/GenBank/DDBJ databases">
        <authorList>
            <person name="Varghese N."/>
            <person name="Submissions S."/>
        </authorList>
    </citation>
    <scope>NUCLEOTIDE SEQUENCE [LARGE SCALE GENOMIC DNA]</scope>
    <source>
        <strain evidence="2">DSM 45722</strain>
    </source>
</reference>
<dbReference type="EMBL" id="FMUH01000008">
    <property type="protein sequence ID" value="SCX59660.1"/>
    <property type="molecule type" value="Genomic_DNA"/>
</dbReference>
<dbReference type="PANTHER" id="PTHR41700">
    <property type="entry name" value="GCN5-RELATED N-ACETYLTRANSFERASE"/>
    <property type="match status" value="1"/>
</dbReference>
<dbReference type="PANTHER" id="PTHR41700:SF1">
    <property type="entry name" value="N-ACETYLTRANSFERASE DOMAIN-CONTAINING PROTEIN"/>
    <property type="match status" value="1"/>
</dbReference>
<name>A0A1G4Z1V3_9ACTN</name>
<dbReference type="InterPro" id="IPR038764">
    <property type="entry name" value="GNAT_N_AcTrfase_prd"/>
</dbReference>
<evidence type="ECO:0000313" key="1">
    <source>
        <dbReference type="EMBL" id="SCX59660.1"/>
    </source>
</evidence>
<protein>
    <submittedName>
        <fullName evidence="1">Predicted acetyltransferase, GNAT superfamily</fullName>
    </submittedName>
</protein>
<gene>
    <name evidence="1" type="ORF">SAMN03159343_3981</name>
</gene>
<dbReference type="InterPro" id="IPR016181">
    <property type="entry name" value="Acyl_CoA_acyltransferase"/>
</dbReference>
<keyword evidence="2" id="KW-1185">Reference proteome</keyword>
<sequence>MSAPTPVDDAVLSAEATGRAAGVQVRAVTSVPDLAAVSGLLGAIWQRADSPPLSTELLRALATAGSYVAGAYDGPDLVGACVGFFAEPAAGSLHSHIAGVSGAVRGRNVGFAMKVHQRAWALARGVGTITWTYDPLVARNAWFNTGKLGAAAVAYLPDHYGGMRDALNGADETDRLLVRWDLAAPQVVAACRGEAPGTAVPSGAVVALACSPDGAPVPGRTDGPVLLVAVPRDVEALRRDDPGLAGQWRTAVRSVLHPVLAEGGRITGFDRAGRYVLHRRTTTDAPGERTSWS</sequence>
<evidence type="ECO:0000313" key="2">
    <source>
        <dbReference type="Proteomes" id="UP000198981"/>
    </source>
</evidence>
<keyword evidence="1" id="KW-0808">Transferase</keyword>
<dbReference type="STRING" id="1960309.SAMN03159343_3981"/>